<accession>A0ACC1RG93</accession>
<organism evidence="1 2">
    <name type="scientific">Fusarium decemcellulare</name>
    <dbReference type="NCBI Taxonomy" id="57161"/>
    <lineage>
        <taxon>Eukaryota</taxon>
        <taxon>Fungi</taxon>
        <taxon>Dikarya</taxon>
        <taxon>Ascomycota</taxon>
        <taxon>Pezizomycotina</taxon>
        <taxon>Sordariomycetes</taxon>
        <taxon>Hypocreomycetidae</taxon>
        <taxon>Hypocreales</taxon>
        <taxon>Nectriaceae</taxon>
        <taxon>Fusarium</taxon>
        <taxon>Fusarium decemcellulare species complex</taxon>
    </lineage>
</organism>
<evidence type="ECO:0000313" key="1">
    <source>
        <dbReference type="EMBL" id="KAJ3518367.1"/>
    </source>
</evidence>
<gene>
    <name evidence="1" type="ORF">NM208_g14540</name>
</gene>
<proteinExistence type="predicted"/>
<evidence type="ECO:0000313" key="2">
    <source>
        <dbReference type="Proteomes" id="UP001148629"/>
    </source>
</evidence>
<name>A0ACC1RG93_9HYPO</name>
<reference evidence="1" key="1">
    <citation type="submission" date="2022-08" db="EMBL/GenBank/DDBJ databases">
        <title>Genome Sequence of Fusarium decemcellulare.</title>
        <authorList>
            <person name="Buettner E."/>
        </authorList>
    </citation>
    <scope>NUCLEOTIDE SEQUENCE</scope>
    <source>
        <strain evidence="1">Babe19</strain>
    </source>
</reference>
<dbReference type="Proteomes" id="UP001148629">
    <property type="component" value="Unassembled WGS sequence"/>
</dbReference>
<keyword evidence="2" id="KW-1185">Reference proteome</keyword>
<sequence length="645" mass="71732">MYGLETLDEANPDDADVEYVKQWDTTWHGGLQFHSIVFVHGLSGTRRGTWRHADGTCWPKDLLPKDLPKARISLFGYDASIPKLLGQSSTNSLRDHGMALCNDVTMLRLRTASSQRPIIFVAHSLGGLVCEQALLISSGSPETYEQALLECTIGVIFMGTPHSGAGLANMASTLARLVKIFKPTNREIISVLTPSSEVLANLQQEFHRMIERRSREGKRDMQLFCFFEELPMERVGIIVERHSATLPSYGQVGIHANHKTMTKFDKDGTGYDRILDLRVIDAVNFITIYVGNQAERFVSTNRTNMDQAGHQWLLSKFLQGLRTRPSSLEATQQRMNQVMELTWTLYGECDEITALRSLSPNLGALNNYFRRASDHIKHGTVDKLMQDMLLNLTDGCYGILLDLQQQIRHSTENEGSESDEGWSSVVWADDQMAWRRKTLETYCHGIRALNANFASQSGAVVMQKFLNYIRDVQQGRDEVSVLSHSLDIITSSDGESEVVWETLKADLKRSGLSTYMLDKHRSSIVTKFTELLETGSIGSQGGPANLDDELTAQIMDLEISDDAQESEPEVSDQDTRWDLSSPDVLLLAAKIGRLSILSQAVEKGHSLDVADSQGNKAVHLASAGGHVAVVEFLLGQGLLRMATTQ</sequence>
<protein>
    <submittedName>
        <fullName evidence="1">Uncharacterized protein</fullName>
    </submittedName>
</protein>
<dbReference type="EMBL" id="JANRMS010003449">
    <property type="protein sequence ID" value="KAJ3518367.1"/>
    <property type="molecule type" value="Genomic_DNA"/>
</dbReference>
<comment type="caution">
    <text evidence="1">The sequence shown here is derived from an EMBL/GenBank/DDBJ whole genome shotgun (WGS) entry which is preliminary data.</text>
</comment>